<dbReference type="InterPro" id="IPR049453">
    <property type="entry name" value="Memb_transporter_dom"/>
</dbReference>
<protein>
    <submittedName>
        <fullName evidence="8">Aromatic acid exporter family protein</fullName>
    </submittedName>
</protein>
<evidence type="ECO:0000256" key="2">
    <source>
        <dbReference type="ARBA" id="ARBA00022692"/>
    </source>
</evidence>
<feature type="compositionally biased region" description="Basic and acidic residues" evidence="5">
    <location>
        <begin position="438"/>
        <end position="449"/>
    </location>
</feature>
<comment type="caution">
    <text evidence="8">The sequence shown here is derived from an EMBL/GenBank/DDBJ whole genome shotgun (WGS) entry which is preliminary data.</text>
</comment>
<evidence type="ECO:0000256" key="3">
    <source>
        <dbReference type="ARBA" id="ARBA00022989"/>
    </source>
</evidence>
<evidence type="ECO:0000256" key="6">
    <source>
        <dbReference type="SAM" id="Phobius"/>
    </source>
</evidence>
<comment type="subcellular location">
    <subcellularLocation>
        <location evidence="1">Membrane</location>
        <topology evidence="1">Multi-pass membrane protein</topology>
    </subcellularLocation>
</comment>
<evidence type="ECO:0000256" key="4">
    <source>
        <dbReference type="ARBA" id="ARBA00023136"/>
    </source>
</evidence>
<dbReference type="RefSeq" id="WP_343991972.1">
    <property type="nucleotide sequence ID" value="NZ_BAAANB010000021.1"/>
</dbReference>
<sequence length="449" mass="48583">MSPEKGVGPTPWSRLLTWAWPSHPLRWRDVPVRLRPTLATVFRLTTAAVTAYVLSQFVTGGTLDLTGPLTALLVVQASAFSTIKMGAVRVGAVLAGILVATLLSTWIGLTWWSLAAAIAASLLLAKVLRLGEQALETPISAMLILGVSNHDVAAETRIVNTLIGAAVGVAFSVLYPPAMPTGAARRSLLRVVEVGASALGVAAEAFRAGPVSREQVGDWVGLVRSRAGEVARAGEMIGHLKDSRRFNPRALGTVDVEPVLASALDNLEHCLLAIRALFTLLRAELPPEGAREDPYGDELRTAFAVVLEDSADCLRAFGGLVVAESEGREEDAETALAQSLDILRETQAILTELILVRAREDTSSWLLRGSILAAVEQVLAQLDLENRARLHRQWKEQQQGRPLAQLPRLVHDVLPHPDRPYPRGLEPLRGRGRRRRDRTTDVTHSGGRD</sequence>
<proteinExistence type="predicted"/>
<evidence type="ECO:0000313" key="9">
    <source>
        <dbReference type="Proteomes" id="UP001501285"/>
    </source>
</evidence>
<name>A0ABN2UCI9_9MICO</name>
<keyword evidence="9" id="KW-1185">Reference proteome</keyword>
<feature type="transmembrane region" description="Helical" evidence="6">
    <location>
        <begin position="86"/>
        <end position="103"/>
    </location>
</feature>
<keyword evidence="4 6" id="KW-0472">Membrane</keyword>
<dbReference type="Proteomes" id="UP001501285">
    <property type="component" value="Unassembled WGS sequence"/>
</dbReference>
<keyword evidence="2 6" id="KW-0812">Transmembrane</keyword>
<feature type="compositionally biased region" description="Basic and acidic residues" evidence="5">
    <location>
        <begin position="413"/>
        <end position="429"/>
    </location>
</feature>
<dbReference type="Pfam" id="PF13515">
    <property type="entry name" value="FUSC_2"/>
    <property type="match status" value="1"/>
</dbReference>
<reference evidence="8 9" key="1">
    <citation type="journal article" date="2019" name="Int. J. Syst. Evol. Microbiol.">
        <title>The Global Catalogue of Microorganisms (GCM) 10K type strain sequencing project: providing services to taxonomists for standard genome sequencing and annotation.</title>
        <authorList>
            <consortium name="The Broad Institute Genomics Platform"/>
            <consortium name="The Broad Institute Genome Sequencing Center for Infectious Disease"/>
            <person name="Wu L."/>
            <person name="Ma J."/>
        </authorList>
    </citation>
    <scope>NUCLEOTIDE SEQUENCE [LARGE SCALE GENOMIC DNA]</scope>
    <source>
        <strain evidence="8 9">JCM 14283</strain>
    </source>
</reference>
<dbReference type="EMBL" id="BAAANB010000021">
    <property type="protein sequence ID" value="GAA2034232.1"/>
    <property type="molecule type" value="Genomic_DNA"/>
</dbReference>
<evidence type="ECO:0000313" key="8">
    <source>
        <dbReference type="EMBL" id="GAA2034232.1"/>
    </source>
</evidence>
<organism evidence="8 9">
    <name type="scientific">Terrabacter terrae</name>
    <dbReference type="NCBI Taxonomy" id="318434"/>
    <lineage>
        <taxon>Bacteria</taxon>
        <taxon>Bacillati</taxon>
        <taxon>Actinomycetota</taxon>
        <taxon>Actinomycetes</taxon>
        <taxon>Micrococcales</taxon>
        <taxon>Intrasporangiaceae</taxon>
        <taxon>Terrabacter</taxon>
    </lineage>
</organism>
<keyword evidence="3 6" id="KW-1133">Transmembrane helix</keyword>
<evidence type="ECO:0000256" key="5">
    <source>
        <dbReference type="SAM" id="MobiDB-lite"/>
    </source>
</evidence>
<accession>A0ABN2UCI9</accession>
<gene>
    <name evidence="8" type="ORF">GCM10009740_26040</name>
</gene>
<evidence type="ECO:0000259" key="7">
    <source>
        <dbReference type="Pfam" id="PF13515"/>
    </source>
</evidence>
<feature type="domain" description="Integral membrane bound transporter" evidence="7">
    <location>
        <begin position="66"/>
        <end position="170"/>
    </location>
</feature>
<evidence type="ECO:0000256" key="1">
    <source>
        <dbReference type="ARBA" id="ARBA00004141"/>
    </source>
</evidence>
<feature type="region of interest" description="Disordered" evidence="5">
    <location>
        <begin position="413"/>
        <end position="449"/>
    </location>
</feature>